<dbReference type="Pfam" id="PF00848">
    <property type="entry name" value="Ring_hydroxyl_A"/>
    <property type="match status" value="1"/>
</dbReference>
<keyword evidence="3" id="KW-0479">Metal-binding</keyword>
<evidence type="ECO:0000256" key="1">
    <source>
        <dbReference type="ARBA" id="ARBA00001962"/>
    </source>
</evidence>
<name>A0ABW8JN72_9GAMM</name>
<comment type="caution">
    <text evidence="8">The sequence shown here is derived from an EMBL/GenBank/DDBJ whole genome shotgun (WGS) entry which is preliminary data.</text>
</comment>
<feature type="domain" description="Rieske" evidence="7">
    <location>
        <begin position="26"/>
        <end position="128"/>
    </location>
</feature>
<evidence type="ECO:0000313" key="9">
    <source>
        <dbReference type="Proteomes" id="UP001620461"/>
    </source>
</evidence>
<dbReference type="InterPro" id="IPR017941">
    <property type="entry name" value="Rieske_2Fe-2S"/>
</dbReference>
<dbReference type="PANTHER" id="PTHR43756">
    <property type="entry name" value="CHOLINE MONOOXYGENASE, CHLOROPLASTIC"/>
    <property type="match status" value="1"/>
</dbReference>
<gene>
    <name evidence="8" type="ORF">ISP15_15235</name>
</gene>
<dbReference type="EMBL" id="JADIKJ010000017">
    <property type="protein sequence ID" value="MFK2901691.1"/>
    <property type="molecule type" value="Genomic_DNA"/>
</dbReference>
<dbReference type="Proteomes" id="UP001620461">
    <property type="component" value="Unassembled WGS sequence"/>
</dbReference>
<evidence type="ECO:0000256" key="2">
    <source>
        <dbReference type="ARBA" id="ARBA00022714"/>
    </source>
</evidence>
<dbReference type="Pfam" id="PF00355">
    <property type="entry name" value="Rieske"/>
    <property type="match status" value="1"/>
</dbReference>
<dbReference type="SUPFAM" id="SSF50022">
    <property type="entry name" value="ISP domain"/>
    <property type="match status" value="1"/>
</dbReference>
<dbReference type="Gene3D" id="2.102.10.10">
    <property type="entry name" value="Rieske [2Fe-2S] iron-sulphur domain"/>
    <property type="match status" value="1"/>
</dbReference>
<proteinExistence type="predicted"/>
<reference evidence="8 9" key="1">
    <citation type="submission" date="2020-10" db="EMBL/GenBank/DDBJ databases">
        <title>Phylogeny of dyella-like bacteria.</title>
        <authorList>
            <person name="Fu J."/>
        </authorList>
    </citation>
    <scope>NUCLEOTIDE SEQUENCE [LARGE SCALE GENOMIC DNA]</scope>
    <source>
        <strain evidence="8 9">JP1</strain>
    </source>
</reference>
<keyword evidence="2" id="KW-0001">2Fe-2S</keyword>
<evidence type="ECO:0000256" key="3">
    <source>
        <dbReference type="ARBA" id="ARBA00022723"/>
    </source>
</evidence>
<evidence type="ECO:0000256" key="5">
    <source>
        <dbReference type="ARBA" id="ARBA00023004"/>
    </source>
</evidence>
<keyword evidence="9" id="KW-1185">Reference proteome</keyword>
<dbReference type="InterPro" id="IPR015879">
    <property type="entry name" value="Ring_hydroxy_dOase_asu_C_dom"/>
</dbReference>
<keyword evidence="4" id="KW-0560">Oxidoreductase</keyword>
<protein>
    <submittedName>
        <fullName evidence="8">Rieske 2Fe-2S domain-containing protein</fullName>
    </submittedName>
</protein>
<dbReference type="PANTHER" id="PTHR43756:SF5">
    <property type="entry name" value="CHOLINE MONOOXYGENASE, CHLOROPLASTIC"/>
    <property type="match status" value="1"/>
</dbReference>
<sequence length="346" mass="39155">MPIDLRSYSERSAFDQEISSLFEQRFFVGNAASFKEIDTYKSFALGKKIVTVRKTAAGIKAFANVCLHRSNIIDPLGEGKRHFSCGFHGWSYDANGELSLAPFSERSCIKNRNLASFPIIESGGLLFTGLSGALPIVDKVPGALEKIGMTVSAPFHKEHILHKCNWKLLVENILESYHLNFVHRNTFLKSGFTSTSIHEWAAEDYVNLASITPLPSTDKTTAIRRLARNAAHVYRHAYIFPNLFISNTNDLVGFISHIIPLDEKTTQLSWELFELPQLFALPAPVREHVRNEAIQFSQTTLEEDRTMVESCQIGISSEMRSVQLQAIEDRVSHFHDFYNRHMIHAQ</sequence>
<evidence type="ECO:0000259" key="7">
    <source>
        <dbReference type="PROSITE" id="PS51296"/>
    </source>
</evidence>
<accession>A0ABW8JN72</accession>
<evidence type="ECO:0000256" key="6">
    <source>
        <dbReference type="ARBA" id="ARBA00023014"/>
    </source>
</evidence>
<keyword evidence="6" id="KW-0411">Iron-sulfur</keyword>
<dbReference type="InterPro" id="IPR001663">
    <property type="entry name" value="Rng_hydr_dOase-A"/>
</dbReference>
<comment type="cofactor">
    <cofactor evidence="1">
        <name>Fe cation</name>
        <dbReference type="ChEBI" id="CHEBI:24875"/>
    </cofactor>
</comment>
<dbReference type="RefSeq" id="WP_404548518.1">
    <property type="nucleotide sequence ID" value="NZ_JADIKJ010000017.1"/>
</dbReference>
<dbReference type="Gene3D" id="3.90.380.10">
    <property type="entry name" value="Naphthalene 1,2-dioxygenase Alpha Subunit, Chain A, domain 1"/>
    <property type="match status" value="2"/>
</dbReference>
<dbReference type="InterPro" id="IPR036922">
    <property type="entry name" value="Rieske_2Fe-2S_sf"/>
</dbReference>
<evidence type="ECO:0000256" key="4">
    <source>
        <dbReference type="ARBA" id="ARBA00023002"/>
    </source>
</evidence>
<dbReference type="PROSITE" id="PS51296">
    <property type="entry name" value="RIESKE"/>
    <property type="match status" value="1"/>
</dbReference>
<dbReference type="CDD" id="cd00680">
    <property type="entry name" value="RHO_alpha_C"/>
    <property type="match status" value="1"/>
</dbReference>
<organism evidence="8 9">
    <name type="scientific">Dyella jejuensis</name>
    <dbReference type="NCBI Taxonomy" id="1432009"/>
    <lineage>
        <taxon>Bacteria</taxon>
        <taxon>Pseudomonadati</taxon>
        <taxon>Pseudomonadota</taxon>
        <taxon>Gammaproteobacteria</taxon>
        <taxon>Lysobacterales</taxon>
        <taxon>Rhodanobacteraceae</taxon>
        <taxon>Dyella</taxon>
    </lineage>
</organism>
<dbReference type="SUPFAM" id="SSF55961">
    <property type="entry name" value="Bet v1-like"/>
    <property type="match status" value="1"/>
</dbReference>
<keyword evidence="5" id="KW-0408">Iron</keyword>
<evidence type="ECO:0000313" key="8">
    <source>
        <dbReference type="EMBL" id="MFK2901691.1"/>
    </source>
</evidence>